<keyword evidence="2" id="KW-0762">Sugar transport</keyword>
<keyword evidence="6" id="KW-0460">Magnesium</keyword>
<sequence>MEEVVFNIILHAGDARSHAFEALRYAREQNFEAAAESMAQAKNKLIDAHHIQTHLLQREAAGKKQEFSLLLVHAQDHLMTAMLAKDLIEELIVLLEMQARQK</sequence>
<accession>A0A1M6HVT6</accession>
<keyword evidence="4" id="KW-0598">Phosphotransferase system</keyword>
<dbReference type="GO" id="GO:0016740">
    <property type="term" value="F:transferase activity"/>
    <property type="evidence" value="ECO:0007669"/>
    <property type="project" value="UniProtKB-KW"/>
</dbReference>
<keyword evidence="1" id="KW-0813">Transport</keyword>
<dbReference type="Proteomes" id="UP000322917">
    <property type="component" value="Unassembled WGS sequence"/>
</dbReference>
<evidence type="ECO:0000256" key="6">
    <source>
        <dbReference type="PIRSR" id="PIRSR000699-2"/>
    </source>
</evidence>
<name>A0A1M6HVT6_9FIRM</name>
<feature type="active site" description="Tele-phosphohistidine intermediate" evidence="5">
    <location>
        <position position="73"/>
    </location>
</feature>
<dbReference type="PIRSF" id="PIRSF000699">
    <property type="entry name" value="PTS_IILac_III"/>
    <property type="match status" value="1"/>
</dbReference>
<dbReference type="InterPro" id="IPR003188">
    <property type="entry name" value="PTS_IIA_lac/cel"/>
</dbReference>
<keyword evidence="6" id="KW-0479">Metal-binding</keyword>
<evidence type="ECO:0000313" key="9">
    <source>
        <dbReference type="Proteomes" id="UP000322917"/>
    </source>
</evidence>
<reference evidence="8 9" key="1">
    <citation type="submission" date="2016-11" db="EMBL/GenBank/DDBJ databases">
        <authorList>
            <person name="Varghese N."/>
            <person name="Submissions S."/>
        </authorList>
    </citation>
    <scope>NUCLEOTIDE SEQUENCE [LARGE SCALE GENOMIC DNA]</scope>
    <source>
        <strain evidence="8 9">DSM 15287</strain>
    </source>
</reference>
<keyword evidence="9" id="KW-1185">Reference proteome</keyword>
<dbReference type="Pfam" id="PF02255">
    <property type="entry name" value="PTS_IIA"/>
    <property type="match status" value="1"/>
</dbReference>
<gene>
    <name evidence="8" type="ORF">SAMN02745170_02088</name>
</gene>
<dbReference type="PROSITE" id="PS51095">
    <property type="entry name" value="PTS_EIIA_TYPE_3"/>
    <property type="match status" value="1"/>
</dbReference>
<dbReference type="CDD" id="cd00215">
    <property type="entry name" value="PTS_IIA_lac"/>
    <property type="match status" value="1"/>
</dbReference>
<evidence type="ECO:0000256" key="2">
    <source>
        <dbReference type="ARBA" id="ARBA00022597"/>
    </source>
</evidence>
<dbReference type="GO" id="GO:0009401">
    <property type="term" value="P:phosphoenolpyruvate-dependent sugar phosphotransferase system"/>
    <property type="evidence" value="ECO:0007669"/>
    <property type="project" value="UniProtKB-KW"/>
</dbReference>
<dbReference type="OrthoDB" id="350602at2"/>
<feature type="binding site" evidence="6">
    <location>
        <position position="76"/>
    </location>
    <ligand>
        <name>Mg(2+)</name>
        <dbReference type="ChEBI" id="CHEBI:18420"/>
        <note>ligand shared between all trimeric partners</note>
    </ligand>
</feature>
<evidence type="ECO:0000256" key="4">
    <source>
        <dbReference type="ARBA" id="ARBA00022683"/>
    </source>
</evidence>
<dbReference type="RefSeq" id="WP_149734844.1">
    <property type="nucleotide sequence ID" value="NZ_FQZD01000015.1"/>
</dbReference>
<proteinExistence type="predicted"/>
<organism evidence="8 9">
    <name type="scientific">Propionispora hippei DSM 15287</name>
    <dbReference type="NCBI Taxonomy" id="1123003"/>
    <lineage>
        <taxon>Bacteria</taxon>
        <taxon>Bacillati</taxon>
        <taxon>Bacillota</taxon>
        <taxon>Negativicutes</taxon>
        <taxon>Selenomonadales</taxon>
        <taxon>Sporomusaceae</taxon>
        <taxon>Propionispora</taxon>
    </lineage>
</organism>
<dbReference type="PANTHER" id="PTHR34382:SF7">
    <property type="entry name" value="PTS SYSTEM N,N'-DIACETYLCHITOBIOSE-SPECIFIC EIIA COMPONENT"/>
    <property type="match status" value="1"/>
</dbReference>
<evidence type="ECO:0000313" key="8">
    <source>
        <dbReference type="EMBL" id="SHJ26309.1"/>
    </source>
</evidence>
<dbReference type="GO" id="GO:0046872">
    <property type="term" value="F:metal ion binding"/>
    <property type="evidence" value="ECO:0007669"/>
    <property type="project" value="UniProtKB-KW"/>
</dbReference>
<dbReference type="AlphaFoldDB" id="A0A1M6HVT6"/>
<keyword evidence="3" id="KW-0808">Transferase</keyword>
<feature type="modified residue" description="Phosphohistidine; by HPr" evidence="7">
    <location>
        <position position="73"/>
    </location>
</feature>
<evidence type="ECO:0000256" key="1">
    <source>
        <dbReference type="ARBA" id="ARBA00022448"/>
    </source>
</evidence>
<evidence type="ECO:0000256" key="3">
    <source>
        <dbReference type="ARBA" id="ARBA00022679"/>
    </source>
</evidence>
<dbReference type="PANTHER" id="PTHR34382">
    <property type="entry name" value="PTS SYSTEM N,N'-DIACETYLCHITOBIOSE-SPECIFIC EIIA COMPONENT"/>
    <property type="match status" value="1"/>
</dbReference>
<protein>
    <submittedName>
        <fullName evidence="8">PTS system, cellobiose-specific IIA component</fullName>
    </submittedName>
</protein>
<dbReference type="Gene3D" id="1.20.58.80">
    <property type="entry name" value="Phosphotransferase system, lactose/cellobiose-type IIA subunit"/>
    <property type="match status" value="1"/>
</dbReference>
<dbReference type="SUPFAM" id="SSF46973">
    <property type="entry name" value="Enzyme IIa from lactose specific PTS, IIa-lac"/>
    <property type="match status" value="1"/>
</dbReference>
<dbReference type="EMBL" id="FQZD01000015">
    <property type="protein sequence ID" value="SHJ26309.1"/>
    <property type="molecule type" value="Genomic_DNA"/>
</dbReference>
<evidence type="ECO:0000256" key="7">
    <source>
        <dbReference type="PROSITE-ProRule" id="PRU00418"/>
    </source>
</evidence>
<dbReference type="InterPro" id="IPR036542">
    <property type="entry name" value="PTS_IIA_lac/cel_sf"/>
</dbReference>
<comment type="cofactor">
    <cofactor evidence="6">
        <name>Mg(2+)</name>
        <dbReference type="ChEBI" id="CHEBI:18420"/>
    </cofactor>
    <text evidence="6">Binds 1 Mg(2+) ion per trimer.</text>
</comment>
<evidence type="ECO:0000256" key="5">
    <source>
        <dbReference type="PIRSR" id="PIRSR000699-1"/>
    </source>
</evidence>